<evidence type="ECO:0008006" key="2">
    <source>
        <dbReference type="Google" id="ProtNLM"/>
    </source>
</evidence>
<name>A0A0F9DQL7_9ZZZZ</name>
<dbReference type="Gene3D" id="2.60.40.10">
    <property type="entry name" value="Immunoglobulins"/>
    <property type="match status" value="1"/>
</dbReference>
<evidence type="ECO:0000313" key="1">
    <source>
        <dbReference type="EMBL" id="KKL63999.1"/>
    </source>
</evidence>
<protein>
    <recommendedName>
        <fullName evidence="2">Ig-like domain-containing protein</fullName>
    </recommendedName>
</protein>
<dbReference type="SUPFAM" id="SSF48726">
    <property type="entry name" value="Immunoglobulin"/>
    <property type="match status" value="1"/>
</dbReference>
<dbReference type="EMBL" id="LAZR01027980">
    <property type="protein sequence ID" value="KKL63999.1"/>
    <property type="molecule type" value="Genomic_DNA"/>
</dbReference>
<accession>A0A0F9DQL7</accession>
<reference evidence="1" key="1">
    <citation type="journal article" date="2015" name="Nature">
        <title>Complex archaea that bridge the gap between prokaryotes and eukaryotes.</title>
        <authorList>
            <person name="Spang A."/>
            <person name="Saw J.H."/>
            <person name="Jorgensen S.L."/>
            <person name="Zaremba-Niedzwiedzka K."/>
            <person name="Martijn J."/>
            <person name="Lind A.E."/>
            <person name="van Eijk R."/>
            <person name="Schleper C."/>
            <person name="Guy L."/>
            <person name="Ettema T.J."/>
        </authorList>
    </citation>
    <scope>NUCLEOTIDE SEQUENCE</scope>
</reference>
<sequence length="81" mass="8943">MSETVSIMWFKHGEDVTHLCGGHTEKEKMNKPKGTQTQKTNWFNPAKVEDGVYTCVACDESSSDSANFINIGEDDGEVDDA</sequence>
<comment type="caution">
    <text evidence="1">The sequence shown here is derived from an EMBL/GenBank/DDBJ whole genome shotgun (WGS) entry which is preliminary data.</text>
</comment>
<gene>
    <name evidence="1" type="ORF">LCGC14_2169480</name>
</gene>
<organism evidence="1">
    <name type="scientific">marine sediment metagenome</name>
    <dbReference type="NCBI Taxonomy" id="412755"/>
    <lineage>
        <taxon>unclassified sequences</taxon>
        <taxon>metagenomes</taxon>
        <taxon>ecological metagenomes</taxon>
    </lineage>
</organism>
<dbReference type="InterPro" id="IPR036179">
    <property type="entry name" value="Ig-like_dom_sf"/>
</dbReference>
<proteinExistence type="predicted"/>
<dbReference type="AlphaFoldDB" id="A0A0F9DQL7"/>
<dbReference type="InterPro" id="IPR013783">
    <property type="entry name" value="Ig-like_fold"/>
</dbReference>